<dbReference type="Pfam" id="PF03133">
    <property type="entry name" value="TTL"/>
    <property type="match status" value="1"/>
</dbReference>
<feature type="transmembrane region" description="Helical" evidence="3">
    <location>
        <begin position="166"/>
        <end position="184"/>
    </location>
</feature>
<feature type="compositionally biased region" description="Basic residues" evidence="2">
    <location>
        <begin position="20"/>
        <end position="30"/>
    </location>
</feature>
<keyword evidence="6" id="KW-1185">Reference proteome</keyword>
<dbReference type="GO" id="GO:0070737">
    <property type="term" value="F:protein-glycine ligase activity, elongating"/>
    <property type="evidence" value="ECO:0007669"/>
    <property type="project" value="TreeGrafter"/>
</dbReference>
<feature type="region of interest" description="Disordered" evidence="2">
    <location>
        <begin position="522"/>
        <end position="550"/>
    </location>
</feature>
<evidence type="ECO:0000256" key="3">
    <source>
        <dbReference type="SAM" id="Phobius"/>
    </source>
</evidence>
<keyword evidence="3" id="KW-1133">Transmembrane helix</keyword>
<evidence type="ECO:0000259" key="4">
    <source>
        <dbReference type="PROSITE" id="PS50975"/>
    </source>
</evidence>
<dbReference type="PROSITE" id="PS51221">
    <property type="entry name" value="TTL"/>
    <property type="match status" value="1"/>
</dbReference>
<dbReference type="SUPFAM" id="SSF56059">
    <property type="entry name" value="Glutathione synthetase ATP-binding domain-like"/>
    <property type="match status" value="1"/>
</dbReference>
<keyword evidence="1" id="KW-0067">ATP-binding</keyword>
<gene>
    <name evidence="5" type="ORF">XAT740_LOCUS42125</name>
</gene>
<dbReference type="InterPro" id="IPR004344">
    <property type="entry name" value="TTL/TTLL_fam"/>
</dbReference>
<dbReference type="GO" id="GO:0046872">
    <property type="term" value="F:metal ion binding"/>
    <property type="evidence" value="ECO:0007669"/>
    <property type="project" value="InterPro"/>
</dbReference>
<dbReference type="InterPro" id="IPR011761">
    <property type="entry name" value="ATP-grasp"/>
</dbReference>
<sequence>MSEENSSTIINDSSGETKRRTNPRKRSVRKRRSLYIEPKPVCFIGQGNNAELIEEILKSIGYENRPDKVDEYKFKWVQCSYEVNWNLFKDGEQIVNHIQGEDYFTNKLQLYQSLQTYENTSQTIIKRPPTYLSLNEYLPQTFKLDEKHDRDILFNLHKRPLKTKQFVYFALLILFLILAGDVWICKPSCLNQGKGIYIVRDISSLKDKYDQLEANPRSRSSTFRQQNKTIVQRYIMNPLLIHGKKFDIRCYMLISSVQPLLVHYHSGYIRLSMLLSVEGILSLKVRLFPLKYMQKKDPKYYEMKEDTAWTMEQFNDYMNKYILPKKKLPPNWVLEVLPKQIERIMLNVIESIRMRLKRRIGCFGLYGYDFMIDDDLKVLLIEINVNPALSTNTNTLVQAIPPVVKESILISIECFEKIHHAEKIFPLKSLQTFQCIYNELERKSSLPLIRQKRQLSPSKATITNTDDKALREKTNFFYSVDRTQLNQQENELLSTLHRSLTHSQLMRTSKSVNDIHQVQIQRRPLTRPKSIRSRSKSSNRIKPNEPAQSS</sequence>
<comment type="caution">
    <text evidence="5">The sequence shown here is derived from an EMBL/GenBank/DDBJ whole genome shotgun (WGS) entry which is preliminary data.</text>
</comment>
<dbReference type="InterPro" id="IPR027752">
    <property type="entry name" value="TTLL10"/>
</dbReference>
<dbReference type="PANTHER" id="PTHR46810:SF1">
    <property type="entry name" value="INACTIVE POLYGLYCYLASE TTLL10"/>
    <property type="match status" value="1"/>
</dbReference>
<feature type="compositionally biased region" description="Basic residues" evidence="2">
    <location>
        <begin position="524"/>
        <end position="539"/>
    </location>
</feature>
<feature type="compositionally biased region" description="Polar residues" evidence="2">
    <location>
        <begin position="1"/>
        <end position="14"/>
    </location>
</feature>
<proteinExistence type="predicted"/>
<evidence type="ECO:0000256" key="1">
    <source>
        <dbReference type="PROSITE-ProRule" id="PRU00409"/>
    </source>
</evidence>
<dbReference type="Gene3D" id="3.30.470.20">
    <property type="entry name" value="ATP-grasp fold, B domain"/>
    <property type="match status" value="1"/>
</dbReference>
<keyword evidence="3" id="KW-0472">Membrane</keyword>
<feature type="region of interest" description="Disordered" evidence="2">
    <location>
        <begin position="1"/>
        <end position="30"/>
    </location>
</feature>
<keyword evidence="3" id="KW-0812">Transmembrane</keyword>
<dbReference type="EMBL" id="CAJNOR010005013">
    <property type="protein sequence ID" value="CAF1540191.1"/>
    <property type="molecule type" value="Genomic_DNA"/>
</dbReference>
<protein>
    <recommendedName>
        <fullName evidence="4">ATP-grasp domain-containing protein</fullName>
    </recommendedName>
</protein>
<dbReference type="Proteomes" id="UP000663828">
    <property type="component" value="Unassembled WGS sequence"/>
</dbReference>
<accession>A0A815VUI4</accession>
<organism evidence="5 6">
    <name type="scientific">Adineta ricciae</name>
    <name type="common">Rotifer</name>
    <dbReference type="NCBI Taxonomy" id="249248"/>
    <lineage>
        <taxon>Eukaryota</taxon>
        <taxon>Metazoa</taxon>
        <taxon>Spiralia</taxon>
        <taxon>Gnathifera</taxon>
        <taxon>Rotifera</taxon>
        <taxon>Eurotatoria</taxon>
        <taxon>Bdelloidea</taxon>
        <taxon>Adinetida</taxon>
        <taxon>Adinetidae</taxon>
        <taxon>Adineta</taxon>
    </lineage>
</organism>
<reference evidence="5" key="1">
    <citation type="submission" date="2021-02" db="EMBL/GenBank/DDBJ databases">
        <authorList>
            <person name="Nowell W R."/>
        </authorList>
    </citation>
    <scope>NUCLEOTIDE SEQUENCE</scope>
</reference>
<dbReference type="PANTHER" id="PTHR46810">
    <property type="entry name" value="INACTIVE POLYGLYCYLASE TTLL10"/>
    <property type="match status" value="1"/>
</dbReference>
<dbReference type="PROSITE" id="PS50975">
    <property type="entry name" value="ATP_GRASP"/>
    <property type="match status" value="1"/>
</dbReference>
<feature type="domain" description="ATP-grasp" evidence="4">
    <location>
        <begin position="349"/>
        <end position="413"/>
    </location>
</feature>
<dbReference type="AlphaFoldDB" id="A0A815VUI4"/>
<dbReference type="GO" id="GO:0005524">
    <property type="term" value="F:ATP binding"/>
    <property type="evidence" value="ECO:0007669"/>
    <property type="project" value="UniProtKB-UniRule"/>
</dbReference>
<evidence type="ECO:0000313" key="5">
    <source>
        <dbReference type="EMBL" id="CAF1540191.1"/>
    </source>
</evidence>
<evidence type="ECO:0000256" key="2">
    <source>
        <dbReference type="SAM" id="MobiDB-lite"/>
    </source>
</evidence>
<name>A0A815VUI4_ADIRI</name>
<keyword evidence="1" id="KW-0547">Nucleotide-binding</keyword>
<evidence type="ECO:0000313" key="6">
    <source>
        <dbReference type="Proteomes" id="UP000663828"/>
    </source>
</evidence>